<feature type="region of interest" description="Disordered" evidence="1">
    <location>
        <begin position="1"/>
        <end position="36"/>
    </location>
</feature>
<name>A0A0K2VSY5_MESPL</name>
<feature type="compositionally biased region" description="Basic and acidic residues" evidence="1">
    <location>
        <begin position="9"/>
        <end position="18"/>
    </location>
</feature>
<organism evidence="2 3">
    <name type="scientific">Mesorhizobium plurifarium</name>
    <dbReference type="NCBI Taxonomy" id="69974"/>
    <lineage>
        <taxon>Bacteria</taxon>
        <taxon>Pseudomonadati</taxon>
        <taxon>Pseudomonadota</taxon>
        <taxon>Alphaproteobacteria</taxon>
        <taxon>Hyphomicrobiales</taxon>
        <taxon>Phyllobacteriaceae</taxon>
        <taxon>Mesorhizobium</taxon>
    </lineage>
</organism>
<protein>
    <submittedName>
        <fullName evidence="2">Uncharacterized protein</fullName>
    </submittedName>
</protein>
<accession>A0A0K2VSY5</accession>
<dbReference type="Proteomes" id="UP000182888">
    <property type="component" value="Unassembled WGS sequence"/>
</dbReference>
<dbReference type="EMBL" id="CCND01000008">
    <property type="protein sequence ID" value="CDX53148.1"/>
    <property type="molecule type" value="Genomic_DNA"/>
</dbReference>
<proteinExistence type="predicted"/>
<evidence type="ECO:0000313" key="2">
    <source>
        <dbReference type="EMBL" id="CDX53148.1"/>
    </source>
</evidence>
<sequence length="60" mass="6588">MRKPAPGRADPERDRVADDNEDTAGHPSAPTNRRGARAFCSQAESLGVAQMRLKQRDRAV</sequence>
<evidence type="ECO:0000313" key="3">
    <source>
        <dbReference type="Proteomes" id="UP000182888"/>
    </source>
</evidence>
<gene>
    <name evidence="2" type="ORF">MPL1032_160208</name>
</gene>
<evidence type="ECO:0000256" key="1">
    <source>
        <dbReference type="SAM" id="MobiDB-lite"/>
    </source>
</evidence>
<reference evidence="3" key="1">
    <citation type="submission" date="2014-08" db="EMBL/GenBank/DDBJ databases">
        <authorList>
            <person name="Edwards T."/>
        </authorList>
    </citation>
    <scope>NUCLEOTIDE SEQUENCE [LARGE SCALE GENOMIC DNA]</scope>
</reference>
<dbReference type="AlphaFoldDB" id="A0A0K2VSY5"/>